<evidence type="ECO:0000256" key="4">
    <source>
        <dbReference type="ARBA" id="ARBA00023277"/>
    </source>
</evidence>
<dbReference type="GO" id="GO:0050661">
    <property type="term" value="F:NADP binding"/>
    <property type="evidence" value="ECO:0007669"/>
    <property type="project" value="InterPro"/>
</dbReference>
<dbReference type="SUPFAM" id="SSF51735">
    <property type="entry name" value="NAD(P)-binding Rossmann-fold domains"/>
    <property type="match status" value="1"/>
</dbReference>
<dbReference type="Gene3D" id="3.30.360.10">
    <property type="entry name" value="Dihydrodipicolinate Reductase, domain 2"/>
    <property type="match status" value="2"/>
</dbReference>
<protein>
    <recommendedName>
        <fullName evidence="10">Glucose-6-phosphate dehydrogenase C-terminal domain-containing protein</fullName>
    </recommendedName>
</protein>
<evidence type="ECO:0000313" key="9">
    <source>
        <dbReference type="Proteomes" id="UP000236630"/>
    </source>
</evidence>
<keyword evidence="3" id="KW-0521">NADP</keyword>
<evidence type="ECO:0000259" key="7">
    <source>
        <dbReference type="Pfam" id="PF02781"/>
    </source>
</evidence>
<dbReference type="SUPFAM" id="SSF55347">
    <property type="entry name" value="Glyceraldehyde-3-phosphate dehydrogenase-like, C-terminal domain"/>
    <property type="match status" value="1"/>
</dbReference>
<dbReference type="GO" id="GO:0004345">
    <property type="term" value="F:glucose-6-phosphate dehydrogenase activity"/>
    <property type="evidence" value="ECO:0007669"/>
    <property type="project" value="InterPro"/>
</dbReference>
<dbReference type="STRING" id="55188.A0A2H5N0D2"/>
<keyword evidence="5" id="KW-1133">Transmembrane helix</keyword>
<dbReference type="PRINTS" id="PR00079">
    <property type="entry name" value="G6PDHDRGNASE"/>
</dbReference>
<keyword evidence="9" id="KW-1185">Reference proteome</keyword>
<keyword evidence="5" id="KW-0472">Membrane</keyword>
<feature type="domain" description="Glucose-6-phosphate dehydrogenase C-terminal" evidence="7">
    <location>
        <begin position="164"/>
        <end position="239"/>
    </location>
</feature>
<gene>
    <name evidence="8" type="ORF">CUMW_275950</name>
</gene>
<dbReference type="InterPro" id="IPR022675">
    <property type="entry name" value="G6P_DH_C"/>
</dbReference>
<dbReference type="Gene3D" id="3.40.50.720">
    <property type="entry name" value="NAD(P)-binding Rossmann-like Domain"/>
    <property type="match status" value="1"/>
</dbReference>
<proteinExistence type="inferred from homology"/>
<keyword evidence="5" id="KW-0812">Transmembrane</keyword>
<dbReference type="GO" id="GO:0006006">
    <property type="term" value="P:glucose metabolic process"/>
    <property type="evidence" value="ECO:0007669"/>
    <property type="project" value="UniProtKB-KW"/>
</dbReference>
<dbReference type="InterPro" id="IPR036291">
    <property type="entry name" value="NAD(P)-bd_dom_sf"/>
</dbReference>
<evidence type="ECO:0000256" key="2">
    <source>
        <dbReference type="ARBA" id="ARBA00022526"/>
    </source>
</evidence>
<dbReference type="InterPro" id="IPR022674">
    <property type="entry name" value="G6P_DH_NAD-bd"/>
</dbReference>
<evidence type="ECO:0000256" key="3">
    <source>
        <dbReference type="ARBA" id="ARBA00022857"/>
    </source>
</evidence>
<keyword evidence="2" id="KW-0313">Glucose metabolism</keyword>
<dbReference type="EMBL" id="BDQV01001592">
    <property type="protein sequence ID" value="GAY33668.1"/>
    <property type="molecule type" value="Genomic_DNA"/>
</dbReference>
<dbReference type="InterPro" id="IPR001282">
    <property type="entry name" value="G6P_DH"/>
</dbReference>
<dbReference type="Pfam" id="PF00479">
    <property type="entry name" value="G6PD_N"/>
    <property type="match status" value="1"/>
</dbReference>
<comment type="caution">
    <text evidence="8">The sequence shown here is derived from an EMBL/GenBank/DDBJ whole genome shotgun (WGS) entry which is preliminary data.</text>
</comment>
<name>A0A2H5N0D2_CITUN</name>
<evidence type="ECO:0008006" key="10">
    <source>
        <dbReference type="Google" id="ProtNLM"/>
    </source>
</evidence>
<evidence type="ECO:0000259" key="6">
    <source>
        <dbReference type="Pfam" id="PF00479"/>
    </source>
</evidence>
<reference evidence="8 9" key="1">
    <citation type="journal article" date="2017" name="Front. Genet.">
        <title>Draft sequencing of the heterozygous diploid genome of Satsuma (Citrus unshiu Marc.) using a hybrid assembly approach.</title>
        <authorList>
            <person name="Shimizu T."/>
            <person name="Tanizawa Y."/>
            <person name="Mochizuki T."/>
            <person name="Nagasaki H."/>
            <person name="Yoshioka T."/>
            <person name="Toyoda A."/>
            <person name="Fujiyama A."/>
            <person name="Kaminuma E."/>
            <person name="Nakamura Y."/>
        </authorList>
    </citation>
    <scope>NUCLEOTIDE SEQUENCE [LARGE SCALE GENOMIC DNA]</scope>
    <source>
        <strain evidence="9">cv. Miyagawa wase</strain>
    </source>
</reference>
<accession>A0A2H5N0D2</accession>
<keyword evidence="4" id="KW-0119">Carbohydrate metabolism</keyword>
<organism evidence="8 9">
    <name type="scientific">Citrus unshiu</name>
    <name type="common">Satsuma mandarin</name>
    <name type="synonym">Citrus nobilis var. unshiu</name>
    <dbReference type="NCBI Taxonomy" id="55188"/>
    <lineage>
        <taxon>Eukaryota</taxon>
        <taxon>Viridiplantae</taxon>
        <taxon>Streptophyta</taxon>
        <taxon>Embryophyta</taxon>
        <taxon>Tracheophyta</taxon>
        <taxon>Spermatophyta</taxon>
        <taxon>Magnoliopsida</taxon>
        <taxon>eudicotyledons</taxon>
        <taxon>Gunneridae</taxon>
        <taxon>Pentapetalae</taxon>
        <taxon>rosids</taxon>
        <taxon>malvids</taxon>
        <taxon>Sapindales</taxon>
        <taxon>Rutaceae</taxon>
        <taxon>Aurantioideae</taxon>
        <taxon>Citrus</taxon>
    </lineage>
</organism>
<dbReference type="AlphaFoldDB" id="A0A2H5N0D2"/>
<dbReference type="Pfam" id="PF02781">
    <property type="entry name" value="G6PD_C"/>
    <property type="match status" value="1"/>
</dbReference>
<dbReference type="PANTHER" id="PTHR23429:SF4">
    <property type="entry name" value="INACTIVE GLUCOSE-6-PHOSPHATE 1-DEHYDROGENASE 4, CHLOROPLASTIC"/>
    <property type="match status" value="1"/>
</dbReference>
<feature type="domain" description="Glucose-6-phosphate dehydrogenase NAD-binding" evidence="6">
    <location>
        <begin position="2"/>
        <end position="113"/>
    </location>
</feature>
<feature type="non-terminal residue" evidence="8">
    <location>
        <position position="367"/>
    </location>
</feature>
<evidence type="ECO:0000256" key="5">
    <source>
        <dbReference type="SAM" id="Phobius"/>
    </source>
</evidence>
<dbReference type="Proteomes" id="UP000236630">
    <property type="component" value="Unassembled WGS sequence"/>
</dbReference>
<comment type="similarity">
    <text evidence="1">Belongs to the glucose-6-phosphate dehydrogenase family.</text>
</comment>
<dbReference type="PANTHER" id="PTHR23429">
    <property type="entry name" value="GLUCOSE-6-PHOSPHATE 1-DEHYDROGENASE G6PD"/>
    <property type="match status" value="1"/>
</dbReference>
<feature type="transmembrane region" description="Helical" evidence="5">
    <location>
        <begin position="336"/>
        <end position="355"/>
    </location>
</feature>
<sequence>MDAFLSRTYYFNGGYDSQEGMLKLSALMEHIELTYLRGDLKQTRYLTNLCHNKHFWMLQPLLPSVLKPRRAGTKPFGFDALSSHQLTNALLSKFQEEQLYRIDYLLGRNLIENLTVLRFCILIFELLWSQSHFVRRDGCVVWKDRPRHSAQSYTPNHSIACNGTPINLNGEDIWNKRVKVLRSICRLEPCNVILGRYEDTSGDKPTPTYFAAALYIGNARWDGVPFVIKASMGLIKHSFAVYALIDIFVVCTLPDYDRNQEHTLKKMACEFQHVPGNIYHESFGHNIDRATNELILHDVLDEAIPVRVNNKVPGLGLQLDASELNLLYKALQFMELVLFLLVFCVEILHVLVFCVDTTDLCKKFYDY</sequence>
<dbReference type="GO" id="GO:0006098">
    <property type="term" value="P:pentose-phosphate shunt"/>
    <property type="evidence" value="ECO:0007669"/>
    <property type="project" value="UniProtKB-ARBA"/>
</dbReference>
<evidence type="ECO:0000256" key="1">
    <source>
        <dbReference type="ARBA" id="ARBA00009975"/>
    </source>
</evidence>
<evidence type="ECO:0000313" key="8">
    <source>
        <dbReference type="EMBL" id="GAY33668.1"/>
    </source>
</evidence>